<dbReference type="EMBL" id="JAHQIW010005702">
    <property type="protein sequence ID" value="KAJ1366908.1"/>
    <property type="molecule type" value="Genomic_DNA"/>
</dbReference>
<name>A0AAD5WEC9_PARTN</name>
<reference evidence="1" key="1">
    <citation type="submission" date="2021-06" db="EMBL/GenBank/DDBJ databases">
        <title>Parelaphostrongylus tenuis whole genome reference sequence.</title>
        <authorList>
            <person name="Garwood T.J."/>
            <person name="Larsen P.A."/>
            <person name="Fountain-Jones N.M."/>
            <person name="Garbe J.R."/>
            <person name="Macchietto M.G."/>
            <person name="Kania S.A."/>
            <person name="Gerhold R.W."/>
            <person name="Richards J.E."/>
            <person name="Wolf T.M."/>
        </authorList>
    </citation>
    <scope>NUCLEOTIDE SEQUENCE</scope>
    <source>
        <strain evidence="1">MNPRO001-30</strain>
        <tissue evidence="1">Meninges</tissue>
    </source>
</reference>
<dbReference type="AlphaFoldDB" id="A0AAD5WEC9"/>
<comment type="caution">
    <text evidence="1">The sequence shown here is derived from an EMBL/GenBank/DDBJ whole genome shotgun (WGS) entry which is preliminary data.</text>
</comment>
<accession>A0AAD5WEC9</accession>
<evidence type="ECO:0000313" key="2">
    <source>
        <dbReference type="Proteomes" id="UP001196413"/>
    </source>
</evidence>
<sequence>MDRHETDKTIKTPAMIIYIVAVDYTVARSASDGCTCGYAAYESVRNAETSSKSVGNKAGQFCHSPLSHSIEMVMPIALPT</sequence>
<protein>
    <submittedName>
        <fullName evidence="1">Uncharacterized protein</fullName>
    </submittedName>
</protein>
<dbReference type="Proteomes" id="UP001196413">
    <property type="component" value="Unassembled WGS sequence"/>
</dbReference>
<gene>
    <name evidence="1" type="ORF">KIN20_027704</name>
</gene>
<evidence type="ECO:0000313" key="1">
    <source>
        <dbReference type="EMBL" id="KAJ1366908.1"/>
    </source>
</evidence>
<proteinExistence type="predicted"/>
<keyword evidence="2" id="KW-1185">Reference proteome</keyword>
<organism evidence="1 2">
    <name type="scientific">Parelaphostrongylus tenuis</name>
    <name type="common">Meningeal worm</name>
    <dbReference type="NCBI Taxonomy" id="148309"/>
    <lineage>
        <taxon>Eukaryota</taxon>
        <taxon>Metazoa</taxon>
        <taxon>Ecdysozoa</taxon>
        <taxon>Nematoda</taxon>
        <taxon>Chromadorea</taxon>
        <taxon>Rhabditida</taxon>
        <taxon>Rhabditina</taxon>
        <taxon>Rhabditomorpha</taxon>
        <taxon>Strongyloidea</taxon>
        <taxon>Metastrongylidae</taxon>
        <taxon>Parelaphostrongylus</taxon>
    </lineage>
</organism>